<organism evidence="1 2">
    <name type="scientific">Rhodococcus baikonurensis</name>
    <dbReference type="NCBI Taxonomy" id="172041"/>
    <lineage>
        <taxon>Bacteria</taxon>
        <taxon>Bacillati</taxon>
        <taxon>Actinomycetota</taxon>
        <taxon>Actinomycetes</taxon>
        <taxon>Mycobacteriales</taxon>
        <taxon>Nocardiaceae</taxon>
        <taxon>Rhodococcus</taxon>
        <taxon>Rhodococcus erythropolis group</taxon>
    </lineage>
</organism>
<accession>A0ABV5XQ70</accession>
<reference evidence="1 2" key="1">
    <citation type="submission" date="2024-09" db="EMBL/GenBank/DDBJ databases">
        <authorList>
            <person name="Sun Q."/>
            <person name="Mori K."/>
        </authorList>
    </citation>
    <scope>NUCLEOTIDE SEQUENCE [LARGE SCALE GENOMIC DNA]</scope>
    <source>
        <strain evidence="1 2">JCM 11411</strain>
    </source>
</reference>
<dbReference type="RefSeq" id="WP_003944248.1">
    <property type="nucleotide sequence ID" value="NZ_JBHMAS010000090.1"/>
</dbReference>
<comment type="caution">
    <text evidence="1">The sequence shown here is derived from an EMBL/GenBank/DDBJ whole genome shotgun (WGS) entry which is preliminary data.</text>
</comment>
<evidence type="ECO:0000313" key="1">
    <source>
        <dbReference type="EMBL" id="MFB9784630.1"/>
    </source>
</evidence>
<dbReference type="EMBL" id="JBHMAS010000090">
    <property type="protein sequence ID" value="MFB9784630.1"/>
    <property type="molecule type" value="Genomic_DNA"/>
</dbReference>
<gene>
    <name evidence="1" type="ORF">ACFFQ6_33545</name>
</gene>
<dbReference type="Proteomes" id="UP001589587">
    <property type="component" value="Unassembled WGS sequence"/>
</dbReference>
<keyword evidence="2" id="KW-1185">Reference proteome</keyword>
<proteinExistence type="predicted"/>
<name>A0ABV5XQ70_9NOCA</name>
<evidence type="ECO:0000313" key="2">
    <source>
        <dbReference type="Proteomes" id="UP001589587"/>
    </source>
</evidence>
<sequence>MKRVRQSGQHQVWRTAHPFDPDIAFRLICWFPPDSNTVVVALFAGDKSRIGDVFYNSVGPRADAAVRAWKFQTEGDQR</sequence>
<protein>
    <submittedName>
        <fullName evidence="1">Uncharacterized protein</fullName>
    </submittedName>
</protein>